<proteinExistence type="predicted"/>
<accession>A0A834FLF3</accession>
<organism evidence="1 2">
    <name type="scientific">Oryzias melastigma</name>
    <name type="common">Marine medaka</name>
    <dbReference type="NCBI Taxonomy" id="30732"/>
    <lineage>
        <taxon>Eukaryota</taxon>
        <taxon>Metazoa</taxon>
        <taxon>Chordata</taxon>
        <taxon>Craniata</taxon>
        <taxon>Vertebrata</taxon>
        <taxon>Euteleostomi</taxon>
        <taxon>Actinopterygii</taxon>
        <taxon>Neopterygii</taxon>
        <taxon>Teleostei</taxon>
        <taxon>Neoteleostei</taxon>
        <taxon>Acanthomorphata</taxon>
        <taxon>Ovalentaria</taxon>
        <taxon>Atherinomorphae</taxon>
        <taxon>Beloniformes</taxon>
        <taxon>Adrianichthyidae</taxon>
        <taxon>Oryziinae</taxon>
        <taxon>Oryzias</taxon>
    </lineage>
</organism>
<name>A0A834FLF3_ORYME</name>
<dbReference type="Proteomes" id="UP000646548">
    <property type="component" value="Unassembled WGS sequence"/>
</dbReference>
<gene>
    <name evidence="1" type="ORF">FQA47_006213</name>
</gene>
<evidence type="ECO:0000313" key="2">
    <source>
        <dbReference type="Proteomes" id="UP000646548"/>
    </source>
</evidence>
<comment type="caution">
    <text evidence="1">The sequence shown here is derived from an EMBL/GenBank/DDBJ whole genome shotgun (WGS) entry which is preliminary data.</text>
</comment>
<evidence type="ECO:0000313" key="1">
    <source>
        <dbReference type="EMBL" id="KAF6735930.1"/>
    </source>
</evidence>
<reference evidence="1" key="1">
    <citation type="journal article" name="BMC Genomics">
        <title>Long-read sequencing and de novo genome assembly of marine medaka (Oryzias melastigma).</title>
        <authorList>
            <person name="Liang P."/>
            <person name="Saqib H.S.A."/>
            <person name="Ni X."/>
            <person name="Shen Y."/>
        </authorList>
    </citation>
    <scope>NUCLEOTIDE SEQUENCE</scope>
    <source>
        <strain evidence="1">Bigg-433</strain>
    </source>
</reference>
<sequence length="117" mass="11799">MAGPAGCGWVWEWGGGVPAVGNGVYCLTAAALDLTSLTPFLPVCAYQPPLSQISRCQAEPSGITGGAARLHLRQQAQVRVKADHGAGNAARCMGSMAAGACSIGPALAQPPVITGRK</sequence>
<dbReference type="AlphaFoldDB" id="A0A834FLF3"/>
<protein>
    <submittedName>
        <fullName evidence="1">Uncharacterized protein</fullName>
    </submittedName>
</protein>
<dbReference type="EMBL" id="WKFB01000099">
    <property type="protein sequence ID" value="KAF6735930.1"/>
    <property type="molecule type" value="Genomic_DNA"/>
</dbReference>